<proteinExistence type="predicted"/>
<dbReference type="RefSeq" id="WP_390315814.1">
    <property type="nucleotide sequence ID" value="NZ_JBHSPB010000005.1"/>
</dbReference>
<evidence type="ECO:0000313" key="3">
    <source>
        <dbReference type="Proteomes" id="UP001596083"/>
    </source>
</evidence>
<keyword evidence="3" id="KW-1185">Reference proteome</keyword>
<name>A0ABW0YWU3_9ACTN</name>
<dbReference type="PANTHER" id="PTHR36124:SF1">
    <property type="entry name" value="ER-BOUND OXYGENASE MPAB_MPAB'_RUBBER OXYGENASE CATALYTIC DOMAIN-CONTAINING PROTEIN"/>
    <property type="match status" value="1"/>
</dbReference>
<protein>
    <submittedName>
        <fullName evidence="2">Oxygenase MpaB family protein</fullName>
        <ecNumber evidence="2">1.-.-.-</ecNumber>
    </submittedName>
</protein>
<evidence type="ECO:0000313" key="2">
    <source>
        <dbReference type="EMBL" id="MFC5720657.1"/>
    </source>
</evidence>
<sequence length="254" mass="27635">MNTDPRALPSPGDPAHEHEAHARYRALTHGPLASDLLLGLNLGFYRTFAVPSIARALAATGKMTEHPKERAKATGALMYALFDHGLDSPEGTRVITTLKTLHAGLPVGDEEFVYVLAAFCVTPLRWLDAHGARAATPAEKTAAHTFYRGLARRMDLSGVPGSYTEFAAWMDAYEERAFAPTPEGKALMAATANILTKRFPRPLAPLVRSGMHALFDPRILAAIGATPPPRPVRALVHTALRVRARRLRRHTTPS</sequence>
<dbReference type="InterPro" id="IPR018713">
    <property type="entry name" value="MPAB/Lcp_cat_dom"/>
</dbReference>
<dbReference type="Pfam" id="PF09995">
    <property type="entry name" value="MPAB_Lcp_cat"/>
    <property type="match status" value="1"/>
</dbReference>
<evidence type="ECO:0000259" key="1">
    <source>
        <dbReference type="Pfam" id="PF09995"/>
    </source>
</evidence>
<accession>A0ABW0YWU3</accession>
<dbReference type="PANTHER" id="PTHR36124">
    <property type="match status" value="1"/>
</dbReference>
<keyword evidence="2" id="KW-0560">Oxidoreductase</keyword>
<dbReference type="EC" id="1.-.-.-" evidence="2"/>
<dbReference type="EMBL" id="JBHSPB010000005">
    <property type="protein sequence ID" value="MFC5720657.1"/>
    <property type="molecule type" value="Genomic_DNA"/>
</dbReference>
<gene>
    <name evidence="2" type="ORF">ACFP1Z_10830</name>
</gene>
<organism evidence="2 3">
    <name type="scientific">Streptomyces gamaensis</name>
    <dbReference type="NCBI Taxonomy" id="1763542"/>
    <lineage>
        <taxon>Bacteria</taxon>
        <taxon>Bacillati</taxon>
        <taxon>Actinomycetota</taxon>
        <taxon>Actinomycetes</taxon>
        <taxon>Kitasatosporales</taxon>
        <taxon>Streptomycetaceae</taxon>
        <taxon>Streptomyces</taxon>
    </lineage>
</organism>
<comment type="caution">
    <text evidence="2">The sequence shown here is derived from an EMBL/GenBank/DDBJ whole genome shotgun (WGS) entry which is preliminary data.</text>
</comment>
<dbReference type="GO" id="GO:0016491">
    <property type="term" value="F:oxidoreductase activity"/>
    <property type="evidence" value="ECO:0007669"/>
    <property type="project" value="UniProtKB-KW"/>
</dbReference>
<dbReference type="InterPro" id="IPR046366">
    <property type="entry name" value="MPAB"/>
</dbReference>
<reference evidence="3" key="1">
    <citation type="journal article" date="2019" name="Int. J. Syst. Evol. Microbiol.">
        <title>The Global Catalogue of Microorganisms (GCM) 10K type strain sequencing project: providing services to taxonomists for standard genome sequencing and annotation.</title>
        <authorList>
            <consortium name="The Broad Institute Genomics Platform"/>
            <consortium name="The Broad Institute Genome Sequencing Center for Infectious Disease"/>
            <person name="Wu L."/>
            <person name="Ma J."/>
        </authorList>
    </citation>
    <scope>NUCLEOTIDE SEQUENCE [LARGE SCALE GENOMIC DNA]</scope>
    <source>
        <strain evidence="3">CGMCC 4.7304</strain>
    </source>
</reference>
<feature type="domain" description="ER-bound oxygenase mpaB/mpaB'/Rubber oxygenase catalytic" evidence="1">
    <location>
        <begin position="36"/>
        <end position="243"/>
    </location>
</feature>
<dbReference type="Proteomes" id="UP001596083">
    <property type="component" value="Unassembled WGS sequence"/>
</dbReference>